<evidence type="ECO:0000256" key="7">
    <source>
        <dbReference type="SAM" id="Phobius"/>
    </source>
</evidence>
<dbReference type="GO" id="GO:0015109">
    <property type="term" value="F:chromate transmembrane transporter activity"/>
    <property type="evidence" value="ECO:0007669"/>
    <property type="project" value="InterPro"/>
</dbReference>
<feature type="transmembrane region" description="Helical" evidence="7">
    <location>
        <begin position="126"/>
        <end position="147"/>
    </location>
</feature>
<evidence type="ECO:0000313" key="8">
    <source>
        <dbReference type="EMBL" id="EOD00142.1"/>
    </source>
</evidence>
<dbReference type="InterPro" id="IPR052518">
    <property type="entry name" value="CHR_Transporter"/>
</dbReference>
<dbReference type="eggNOG" id="COG2059">
    <property type="taxonomic scope" value="Bacteria"/>
</dbReference>
<evidence type="ECO:0000256" key="6">
    <source>
        <dbReference type="ARBA" id="ARBA00023136"/>
    </source>
</evidence>
<dbReference type="PANTHER" id="PTHR43663:SF1">
    <property type="entry name" value="CHROMATE TRANSPORTER"/>
    <property type="match status" value="1"/>
</dbReference>
<evidence type="ECO:0000256" key="4">
    <source>
        <dbReference type="ARBA" id="ARBA00022692"/>
    </source>
</evidence>
<comment type="similarity">
    <text evidence="2">Belongs to the chromate ion transporter (CHR) (TC 2.A.51) family.</text>
</comment>
<dbReference type="Proteomes" id="UP000013378">
    <property type="component" value="Unassembled WGS sequence"/>
</dbReference>
<comment type="caution">
    <text evidence="8">The sequence shown here is derived from an EMBL/GenBank/DDBJ whole genome shotgun (WGS) entry which is preliminary data.</text>
</comment>
<gene>
    <name evidence="8" type="ORF">L21TH_1793</name>
</gene>
<feature type="transmembrane region" description="Helical" evidence="7">
    <location>
        <begin position="154"/>
        <end position="170"/>
    </location>
</feature>
<feature type="transmembrane region" description="Helical" evidence="7">
    <location>
        <begin position="49"/>
        <end position="74"/>
    </location>
</feature>
<dbReference type="AlphaFoldDB" id="R1ATZ5"/>
<keyword evidence="6 7" id="KW-0472">Membrane</keyword>
<dbReference type="EMBL" id="ARZA01000203">
    <property type="protein sequence ID" value="EOD00142.1"/>
    <property type="molecule type" value="Genomic_DNA"/>
</dbReference>
<dbReference type="GO" id="GO:0005886">
    <property type="term" value="C:plasma membrane"/>
    <property type="evidence" value="ECO:0007669"/>
    <property type="project" value="UniProtKB-SubCell"/>
</dbReference>
<evidence type="ECO:0000256" key="1">
    <source>
        <dbReference type="ARBA" id="ARBA00004651"/>
    </source>
</evidence>
<dbReference type="STRING" id="1304284.L21TH_1793"/>
<proteinExistence type="inferred from homology"/>
<comment type="subcellular location">
    <subcellularLocation>
        <location evidence="1">Cell membrane</location>
        <topology evidence="1">Multi-pass membrane protein</topology>
    </subcellularLocation>
</comment>
<protein>
    <submittedName>
        <fullName evidence="8">Chromate transport protein</fullName>
    </submittedName>
</protein>
<keyword evidence="5 7" id="KW-1133">Transmembrane helix</keyword>
<feature type="transmembrane region" description="Helical" evidence="7">
    <location>
        <begin position="86"/>
        <end position="106"/>
    </location>
</feature>
<evidence type="ECO:0000256" key="3">
    <source>
        <dbReference type="ARBA" id="ARBA00022475"/>
    </source>
</evidence>
<evidence type="ECO:0000256" key="5">
    <source>
        <dbReference type="ARBA" id="ARBA00022989"/>
    </source>
</evidence>
<sequence length="171" mass="18433">MIPLIQSEIASNGWMTTSEFANIIAIAEMTPGPIAVNSATFVGYKTAGILGGFVATIGVTIPSLMIILLISKYFFKFQKHPINTMVFYGIRPVIVALITIAAIYVGETTFLNYPISNIDIFDFLSNPLQVVNLSGILIFIGVLLAVAKFKVNPMVVILGSGVLGVVLFYLV</sequence>
<keyword evidence="9" id="KW-1185">Reference proteome</keyword>
<keyword evidence="3" id="KW-1003">Cell membrane</keyword>
<dbReference type="Pfam" id="PF02417">
    <property type="entry name" value="Chromate_transp"/>
    <property type="match status" value="1"/>
</dbReference>
<name>R1ATZ5_9FIRM</name>
<dbReference type="InterPro" id="IPR003370">
    <property type="entry name" value="Chromate_transpt"/>
</dbReference>
<evidence type="ECO:0000256" key="2">
    <source>
        <dbReference type="ARBA" id="ARBA00005262"/>
    </source>
</evidence>
<organism evidence="8 9">
    <name type="scientific">Caldisalinibacter kiritimatiensis</name>
    <dbReference type="NCBI Taxonomy" id="1304284"/>
    <lineage>
        <taxon>Bacteria</taxon>
        <taxon>Bacillati</taxon>
        <taxon>Bacillota</taxon>
        <taxon>Tissierellia</taxon>
        <taxon>Tissierellales</taxon>
        <taxon>Thermohalobacteraceae</taxon>
        <taxon>Caldisalinibacter</taxon>
    </lineage>
</organism>
<reference evidence="8 9" key="1">
    <citation type="journal article" date="2015" name="Geomicrobiol. J.">
        <title>Caldisalinibacter kiritimatiensis gen. nov., sp. nov., a moderately thermohalophilic thiosulfate-reducing bacterium from a hypersaline microbial mat.</title>
        <authorList>
            <person name="Ben Hania W."/>
            <person name="Joseph M."/>
            <person name="Fiebig A."/>
            <person name="Bunk B."/>
            <person name="Klenk H.-P."/>
            <person name="Fardeau M.-L."/>
            <person name="Spring S."/>
        </authorList>
    </citation>
    <scope>NUCLEOTIDE SEQUENCE [LARGE SCALE GENOMIC DNA]</scope>
    <source>
        <strain evidence="8 9">L21-TH-D2</strain>
    </source>
</reference>
<keyword evidence="4 7" id="KW-0812">Transmembrane</keyword>
<dbReference type="PANTHER" id="PTHR43663">
    <property type="entry name" value="CHROMATE TRANSPORT PROTEIN-RELATED"/>
    <property type="match status" value="1"/>
</dbReference>
<evidence type="ECO:0000313" key="9">
    <source>
        <dbReference type="Proteomes" id="UP000013378"/>
    </source>
</evidence>
<accession>R1ATZ5</accession>